<protein>
    <submittedName>
        <fullName evidence="2">Uncharacterized protein</fullName>
    </submittedName>
</protein>
<dbReference type="Proteomes" id="UP000218209">
    <property type="component" value="Unassembled WGS sequence"/>
</dbReference>
<evidence type="ECO:0000313" key="2">
    <source>
        <dbReference type="EMBL" id="OSX76811.1"/>
    </source>
</evidence>
<evidence type="ECO:0000256" key="1">
    <source>
        <dbReference type="SAM" id="MobiDB-lite"/>
    </source>
</evidence>
<name>A0A1X6P7E8_PORUM</name>
<dbReference type="EMBL" id="KV918855">
    <property type="protein sequence ID" value="OSX76811.1"/>
    <property type="molecule type" value="Genomic_DNA"/>
</dbReference>
<feature type="region of interest" description="Disordered" evidence="1">
    <location>
        <begin position="15"/>
        <end position="98"/>
    </location>
</feature>
<keyword evidence="3" id="KW-1185">Reference proteome</keyword>
<dbReference type="AlphaFoldDB" id="A0A1X6P7E8"/>
<organism evidence="2 3">
    <name type="scientific">Porphyra umbilicalis</name>
    <name type="common">Purple laver</name>
    <name type="synonym">Red alga</name>
    <dbReference type="NCBI Taxonomy" id="2786"/>
    <lineage>
        <taxon>Eukaryota</taxon>
        <taxon>Rhodophyta</taxon>
        <taxon>Bangiophyceae</taxon>
        <taxon>Bangiales</taxon>
        <taxon>Bangiaceae</taxon>
        <taxon>Porphyra</taxon>
    </lineage>
</organism>
<accession>A0A1X6P7E8</accession>
<sequence>MADTLHRRRVHIAMHRHFHPTADAPPGGAAVGTRTVGPEGRGGSGTATGGPGRAGDWGAHGGGDPATSGPANVGEADDAAAADDVQDEADGGGVGGGGDKPAAALEAVVGLAIPGFRFFAPAQVAEAVARVACVGMEPHRQEALTRAIFLAADQDDVTGQLVLDSLAEDVMAVLLSTSRRTCRGTIPLGTRVRVLRFLRAMR</sequence>
<feature type="compositionally biased region" description="Acidic residues" evidence="1">
    <location>
        <begin position="75"/>
        <end position="90"/>
    </location>
</feature>
<proteinExistence type="predicted"/>
<reference evidence="2 3" key="1">
    <citation type="submission" date="2017-03" db="EMBL/GenBank/DDBJ databases">
        <title>WGS assembly of Porphyra umbilicalis.</title>
        <authorList>
            <person name="Brawley S.H."/>
            <person name="Blouin N.A."/>
            <person name="Ficko-Blean E."/>
            <person name="Wheeler G.L."/>
            <person name="Lohr M."/>
            <person name="Goodson H.V."/>
            <person name="Jenkins J.W."/>
            <person name="Blaby-Haas C.E."/>
            <person name="Helliwell K.E."/>
            <person name="Chan C."/>
            <person name="Marriage T."/>
            <person name="Bhattacharya D."/>
            <person name="Klein A.S."/>
            <person name="Badis Y."/>
            <person name="Brodie J."/>
            <person name="Cao Y."/>
            <person name="Collen J."/>
            <person name="Dittami S.M."/>
            <person name="Gachon C.M."/>
            <person name="Green B.R."/>
            <person name="Karpowicz S."/>
            <person name="Kim J.W."/>
            <person name="Kudahl U."/>
            <person name="Lin S."/>
            <person name="Michel G."/>
            <person name="Mittag M."/>
            <person name="Olson B.J."/>
            <person name="Pangilinan J."/>
            <person name="Peng Y."/>
            <person name="Qiu H."/>
            <person name="Shu S."/>
            <person name="Singer J.T."/>
            <person name="Smith A.G."/>
            <person name="Sprecher B.N."/>
            <person name="Wagner V."/>
            <person name="Wang W."/>
            <person name="Wang Z.-Y."/>
            <person name="Yan J."/>
            <person name="Yarish C."/>
            <person name="Zoeuner-Riek S."/>
            <person name="Zhuang Y."/>
            <person name="Zou Y."/>
            <person name="Lindquist E.A."/>
            <person name="Grimwood J."/>
            <person name="Barry K."/>
            <person name="Rokhsar D.S."/>
            <person name="Schmutz J."/>
            <person name="Stiller J.W."/>
            <person name="Grossman A.R."/>
            <person name="Prochnik S.E."/>
        </authorList>
    </citation>
    <scope>NUCLEOTIDE SEQUENCE [LARGE SCALE GENOMIC DNA]</scope>
    <source>
        <strain evidence="2">4086291</strain>
    </source>
</reference>
<gene>
    <name evidence="2" type="ORF">BU14_0175s0004</name>
</gene>
<feature type="compositionally biased region" description="Gly residues" evidence="1">
    <location>
        <begin position="39"/>
        <end position="64"/>
    </location>
</feature>
<evidence type="ECO:0000313" key="3">
    <source>
        <dbReference type="Proteomes" id="UP000218209"/>
    </source>
</evidence>